<dbReference type="InterPro" id="IPR001478">
    <property type="entry name" value="PDZ"/>
</dbReference>
<feature type="transmembrane region" description="Helical" evidence="12">
    <location>
        <begin position="394"/>
        <end position="416"/>
    </location>
</feature>
<keyword evidence="8 12" id="KW-1133">Transmembrane helix</keyword>
<dbReference type="OrthoDB" id="9782003at2"/>
<dbReference type="Gene3D" id="2.30.42.10">
    <property type="match status" value="1"/>
</dbReference>
<dbReference type="CDD" id="cd23081">
    <property type="entry name" value="cpPDZ_EcRseP-like"/>
    <property type="match status" value="1"/>
</dbReference>
<organism evidence="14 15">
    <name type="scientific">Egibacter rhizosphaerae</name>
    <dbReference type="NCBI Taxonomy" id="1670831"/>
    <lineage>
        <taxon>Bacteria</taxon>
        <taxon>Bacillati</taxon>
        <taxon>Actinomycetota</taxon>
        <taxon>Nitriliruptoria</taxon>
        <taxon>Egibacterales</taxon>
        <taxon>Egibacteraceae</taxon>
        <taxon>Egibacter</taxon>
    </lineage>
</organism>
<comment type="subcellular location">
    <subcellularLocation>
        <location evidence="2">Membrane</location>
        <topology evidence="2">Multi-pass membrane protein</topology>
    </subcellularLocation>
</comment>
<dbReference type="KEGG" id="erz:ER308_04940"/>
<dbReference type="PANTHER" id="PTHR42837:SF2">
    <property type="entry name" value="MEMBRANE METALLOPROTEASE ARASP2, CHLOROPLASTIC-RELATED"/>
    <property type="match status" value="1"/>
</dbReference>
<evidence type="ECO:0000256" key="5">
    <source>
        <dbReference type="ARBA" id="ARBA00022692"/>
    </source>
</evidence>
<dbReference type="GO" id="GO:0016020">
    <property type="term" value="C:membrane"/>
    <property type="evidence" value="ECO:0007669"/>
    <property type="project" value="UniProtKB-SubCell"/>
</dbReference>
<evidence type="ECO:0000256" key="1">
    <source>
        <dbReference type="ARBA" id="ARBA00001947"/>
    </source>
</evidence>
<sequence>MGARPGPRARVRVGTAHRNPNGDPVPGGSGGSGDEGDRVIYIAIFIAVLVLSIVIHEAGHFSTARLFGMKAERFFFGFGPTLWSVWRGETEYGVKAIPAGGFVRIAGMNKHDPVAPGDEHRAFHRFPAWQRLVVLAAGSFTHFVIAFVLIVFVLAAFPIPSLADSQDPQPVVGAVEEGSAAEEAGLEVDDELLAVEGEPLDSPEEVVEAIEPHAGEAITITFARDGEVGETVARLPETDPDGEDSGFLGIGIGVAQPDVREPSGLGAAVADAFRGEYSLWSQTALTVQGLVEAFSPDTLRSWVQQAEPGAERTAEGPVSLVGAGQLAGALGGLGELGPLFLLLVQLNIVIGIINMAPLPPFDGGHVAQVLIEAAVNGVRRLAGLAPDWELSPSVMTPLALLVLVLIGGFVLTAFYIDIVNPVSNLFQ</sequence>
<dbReference type="PANTHER" id="PTHR42837">
    <property type="entry name" value="REGULATOR OF SIGMA-E PROTEASE RSEP"/>
    <property type="match status" value="1"/>
</dbReference>
<keyword evidence="6" id="KW-0378">Hydrolase</keyword>
<evidence type="ECO:0000256" key="2">
    <source>
        <dbReference type="ARBA" id="ARBA00004141"/>
    </source>
</evidence>
<dbReference type="SUPFAM" id="SSF50156">
    <property type="entry name" value="PDZ domain-like"/>
    <property type="match status" value="1"/>
</dbReference>
<reference evidence="14 15" key="1">
    <citation type="submission" date="2019-01" db="EMBL/GenBank/DDBJ databases">
        <title>Egibacter rhizosphaerae EGI 80759T.</title>
        <authorList>
            <person name="Chen D.-D."/>
            <person name="Tian Y."/>
            <person name="Jiao J.-Y."/>
            <person name="Zhang X.-T."/>
            <person name="Zhang Y.-G."/>
            <person name="Zhang Y."/>
            <person name="Xiao M."/>
            <person name="Shu W.-S."/>
            <person name="Li W.-J."/>
        </authorList>
    </citation>
    <scope>NUCLEOTIDE SEQUENCE [LARGE SCALE GENOMIC DNA]</scope>
    <source>
        <strain evidence="14 15">EGI 80759</strain>
    </source>
</reference>
<dbReference type="GO" id="GO:0004222">
    <property type="term" value="F:metalloendopeptidase activity"/>
    <property type="evidence" value="ECO:0007669"/>
    <property type="project" value="InterPro"/>
</dbReference>
<dbReference type="Pfam" id="PF02163">
    <property type="entry name" value="Peptidase_M50"/>
    <property type="match status" value="1"/>
</dbReference>
<evidence type="ECO:0000256" key="4">
    <source>
        <dbReference type="ARBA" id="ARBA00022670"/>
    </source>
</evidence>
<evidence type="ECO:0000313" key="15">
    <source>
        <dbReference type="Proteomes" id="UP000291469"/>
    </source>
</evidence>
<comment type="cofactor">
    <cofactor evidence="1">
        <name>Zn(2+)</name>
        <dbReference type="ChEBI" id="CHEBI:29105"/>
    </cofactor>
</comment>
<evidence type="ECO:0000256" key="7">
    <source>
        <dbReference type="ARBA" id="ARBA00022833"/>
    </source>
</evidence>
<evidence type="ECO:0000256" key="6">
    <source>
        <dbReference type="ARBA" id="ARBA00022801"/>
    </source>
</evidence>
<dbReference type="InterPro" id="IPR008915">
    <property type="entry name" value="Peptidase_M50"/>
</dbReference>
<feature type="domain" description="PDZ" evidence="13">
    <location>
        <begin position="148"/>
        <end position="226"/>
    </location>
</feature>
<keyword evidence="9 14" id="KW-0482">Metalloprotease</keyword>
<dbReference type="Proteomes" id="UP000291469">
    <property type="component" value="Chromosome"/>
</dbReference>
<dbReference type="GO" id="GO:0006508">
    <property type="term" value="P:proteolysis"/>
    <property type="evidence" value="ECO:0007669"/>
    <property type="project" value="UniProtKB-KW"/>
</dbReference>
<dbReference type="EMBL" id="CP036402">
    <property type="protein sequence ID" value="QBI18952.1"/>
    <property type="molecule type" value="Genomic_DNA"/>
</dbReference>
<keyword evidence="4 14" id="KW-0645">Protease</keyword>
<dbReference type="InterPro" id="IPR041489">
    <property type="entry name" value="PDZ_6"/>
</dbReference>
<evidence type="ECO:0000256" key="8">
    <source>
        <dbReference type="ARBA" id="ARBA00022989"/>
    </source>
</evidence>
<keyword evidence="7" id="KW-0862">Zinc</keyword>
<feature type="transmembrane region" description="Helical" evidence="12">
    <location>
        <begin position="132"/>
        <end position="157"/>
    </location>
</feature>
<dbReference type="Pfam" id="PF17820">
    <property type="entry name" value="PDZ_6"/>
    <property type="match status" value="1"/>
</dbReference>
<accession>A0A411YCR2</accession>
<comment type="similarity">
    <text evidence="3">Belongs to the peptidase M50B family.</text>
</comment>
<evidence type="ECO:0000259" key="13">
    <source>
        <dbReference type="SMART" id="SM00228"/>
    </source>
</evidence>
<dbReference type="InterPro" id="IPR036034">
    <property type="entry name" value="PDZ_sf"/>
</dbReference>
<dbReference type="SMART" id="SM00228">
    <property type="entry name" value="PDZ"/>
    <property type="match status" value="1"/>
</dbReference>
<evidence type="ECO:0000313" key="14">
    <source>
        <dbReference type="EMBL" id="QBI18952.1"/>
    </source>
</evidence>
<keyword evidence="5 12" id="KW-0812">Transmembrane</keyword>
<evidence type="ECO:0000256" key="11">
    <source>
        <dbReference type="SAM" id="MobiDB-lite"/>
    </source>
</evidence>
<keyword evidence="15" id="KW-1185">Reference proteome</keyword>
<evidence type="ECO:0000256" key="10">
    <source>
        <dbReference type="ARBA" id="ARBA00023136"/>
    </source>
</evidence>
<dbReference type="CDD" id="cd06163">
    <property type="entry name" value="S2P-M50_PDZ_RseP-like"/>
    <property type="match status" value="1"/>
</dbReference>
<proteinExistence type="inferred from homology"/>
<dbReference type="AlphaFoldDB" id="A0A411YCR2"/>
<evidence type="ECO:0000256" key="3">
    <source>
        <dbReference type="ARBA" id="ARBA00007931"/>
    </source>
</evidence>
<dbReference type="InterPro" id="IPR004387">
    <property type="entry name" value="Pept_M50_Zn"/>
</dbReference>
<feature type="region of interest" description="Disordered" evidence="11">
    <location>
        <begin position="1"/>
        <end position="32"/>
    </location>
</feature>
<feature type="transmembrane region" description="Helical" evidence="12">
    <location>
        <begin position="39"/>
        <end position="59"/>
    </location>
</feature>
<keyword evidence="10 12" id="KW-0472">Membrane</keyword>
<evidence type="ECO:0000256" key="12">
    <source>
        <dbReference type="SAM" id="Phobius"/>
    </source>
</evidence>
<name>A0A411YCR2_9ACTN</name>
<gene>
    <name evidence="14" type="ORF">ER308_04940</name>
</gene>
<protein>
    <submittedName>
        <fullName evidence="14">RIP metalloprotease</fullName>
    </submittedName>
</protein>
<evidence type="ECO:0000256" key="9">
    <source>
        <dbReference type="ARBA" id="ARBA00023049"/>
    </source>
</evidence>